<dbReference type="EMBL" id="AUZZ01010180">
    <property type="protein sequence ID" value="EQD30682.1"/>
    <property type="molecule type" value="Genomic_DNA"/>
</dbReference>
<dbReference type="Gene3D" id="3.40.50.300">
    <property type="entry name" value="P-loop containing nucleotide triphosphate hydrolases"/>
    <property type="match status" value="1"/>
</dbReference>
<sequence>GDVLLLDEADSFLGERSAQHARWETTQTNELLTQMEAFEGLFICTTNRLEHLDPAVLRRFDLKVGFTALTPAQRLHLIRQTAMTLDIVWTEQSEIVARHAQHQLSGLTTGDLAAALRHLQLTAAAPTLAGLLEALAAECRYKSPPARRIGFVA</sequence>
<evidence type="ECO:0000313" key="2">
    <source>
        <dbReference type="EMBL" id="EQD30682.1"/>
    </source>
</evidence>
<accession>T0YFR0</accession>
<dbReference type="InterPro" id="IPR003959">
    <property type="entry name" value="ATPase_AAA_core"/>
</dbReference>
<dbReference type="Pfam" id="PF00004">
    <property type="entry name" value="AAA"/>
    <property type="match status" value="1"/>
</dbReference>
<dbReference type="GO" id="GO:0005524">
    <property type="term" value="F:ATP binding"/>
    <property type="evidence" value="ECO:0007669"/>
    <property type="project" value="InterPro"/>
</dbReference>
<reference evidence="2" key="1">
    <citation type="submission" date="2013-08" db="EMBL/GenBank/DDBJ databases">
        <authorList>
            <person name="Mendez C."/>
            <person name="Richter M."/>
            <person name="Ferrer M."/>
            <person name="Sanchez J."/>
        </authorList>
    </citation>
    <scope>NUCLEOTIDE SEQUENCE</scope>
</reference>
<gene>
    <name evidence="2" type="ORF">B2A_14044</name>
</gene>
<dbReference type="AlphaFoldDB" id="T0YFR0"/>
<protein>
    <submittedName>
        <fullName evidence="2">AAA ATPase family protein</fullName>
    </submittedName>
</protein>
<dbReference type="InterPro" id="IPR027417">
    <property type="entry name" value="P-loop_NTPase"/>
</dbReference>
<name>T0YFR0_9ZZZZ</name>
<proteinExistence type="predicted"/>
<dbReference type="SUPFAM" id="SSF52540">
    <property type="entry name" value="P-loop containing nucleoside triphosphate hydrolases"/>
    <property type="match status" value="1"/>
</dbReference>
<feature type="domain" description="ATPase AAA-type core" evidence="1">
    <location>
        <begin position="2"/>
        <end position="66"/>
    </location>
</feature>
<dbReference type="GO" id="GO:0016887">
    <property type="term" value="F:ATP hydrolysis activity"/>
    <property type="evidence" value="ECO:0007669"/>
    <property type="project" value="InterPro"/>
</dbReference>
<feature type="non-terminal residue" evidence="2">
    <location>
        <position position="1"/>
    </location>
</feature>
<evidence type="ECO:0000259" key="1">
    <source>
        <dbReference type="Pfam" id="PF00004"/>
    </source>
</evidence>
<organism evidence="2">
    <name type="scientific">mine drainage metagenome</name>
    <dbReference type="NCBI Taxonomy" id="410659"/>
    <lineage>
        <taxon>unclassified sequences</taxon>
        <taxon>metagenomes</taxon>
        <taxon>ecological metagenomes</taxon>
    </lineage>
</organism>
<comment type="caution">
    <text evidence="2">The sequence shown here is derived from an EMBL/GenBank/DDBJ whole genome shotgun (WGS) entry which is preliminary data.</text>
</comment>
<reference evidence="2" key="2">
    <citation type="journal article" date="2014" name="ISME J.">
        <title>Microbial stratification in low pH oxic and suboxic macroscopic growths along an acid mine drainage.</title>
        <authorList>
            <person name="Mendez-Garcia C."/>
            <person name="Mesa V."/>
            <person name="Sprenger R.R."/>
            <person name="Richter M."/>
            <person name="Diez M.S."/>
            <person name="Solano J."/>
            <person name="Bargiela R."/>
            <person name="Golyshina O.V."/>
            <person name="Manteca A."/>
            <person name="Ramos J.L."/>
            <person name="Gallego J.R."/>
            <person name="Llorente I."/>
            <person name="Martins Dos Santos V.A."/>
            <person name="Jensen O.N."/>
            <person name="Pelaez A.I."/>
            <person name="Sanchez J."/>
            <person name="Ferrer M."/>
        </authorList>
    </citation>
    <scope>NUCLEOTIDE SEQUENCE</scope>
</reference>